<keyword evidence="1" id="KW-0812">Transmembrane</keyword>
<feature type="transmembrane region" description="Helical" evidence="1">
    <location>
        <begin position="124"/>
        <end position="149"/>
    </location>
</feature>
<organism evidence="2 3">
    <name type="scientific">Halomonas nitroreducens</name>
    <dbReference type="NCBI Taxonomy" id="447425"/>
    <lineage>
        <taxon>Bacteria</taxon>
        <taxon>Pseudomonadati</taxon>
        <taxon>Pseudomonadota</taxon>
        <taxon>Gammaproteobacteria</taxon>
        <taxon>Oceanospirillales</taxon>
        <taxon>Halomonadaceae</taxon>
        <taxon>Halomonas</taxon>
    </lineage>
</organism>
<keyword evidence="1" id="KW-0472">Membrane</keyword>
<accession>A0A431V814</accession>
<sequence length="201" mass="21524">MPTPDQILDGLHAIANRWTLLAMVWHVYFALLLLALWFARRPSRRHTAALLTLPLLCVSVLAWGEANPFNGVVFLVGALALAACARRLPAERVAPGPRWTRMAGLLVIGFGWGYPHFLEAASPLAYLYAAPTGLVPCPTLAIVIGVTLLEDGLGSRLWSGMVSGLGLSYGLFGGLYLGVVLDWGLVVGALLLIARLLTRGS</sequence>
<proteinExistence type="predicted"/>
<feature type="transmembrane region" description="Helical" evidence="1">
    <location>
        <begin position="169"/>
        <end position="194"/>
    </location>
</feature>
<evidence type="ECO:0000256" key="1">
    <source>
        <dbReference type="SAM" id="Phobius"/>
    </source>
</evidence>
<dbReference type="OrthoDB" id="6364858at2"/>
<keyword evidence="1" id="KW-1133">Transmembrane helix</keyword>
<evidence type="ECO:0000313" key="3">
    <source>
        <dbReference type="Proteomes" id="UP000267400"/>
    </source>
</evidence>
<comment type="caution">
    <text evidence="2">The sequence shown here is derived from an EMBL/GenBank/DDBJ whole genome shotgun (WGS) entry which is preliminary data.</text>
</comment>
<protein>
    <submittedName>
        <fullName evidence="2">Uncharacterized protein</fullName>
    </submittedName>
</protein>
<keyword evidence="3" id="KW-1185">Reference proteome</keyword>
<gene>
    <name evidence="2" type="ORF">EKG36_03430</name>
</gene>
<dbReference type="RefSeq" id="WP_126481047.1">
    <property type="nucleotide sequence ID" value="NZ_RXNS01000002.1"/>
</dbReference>
<feature type="transmembrane region" description="Helical" evidence="1">
    <location>
        <begin position="100"/>
        <end position="118"/>
    </location>
</feature>
<feature type="transmembrane region" description="Helical" evidence="1">
    <location>
        <begin position="46"/>
        <end position="63"/>
    </location>
</feature>
<reference evidence="2 3" key="1">
    <citation type="submission" date="2018-12" db="EMBL/GenBank/DDBJ databases">
        <authorList>
            <person name="Yu L."/>
        </authorList>
    </citation>
    <scope>NUCLEOTIDE SEQUENCE [LARGE SCALE GENOMIC DNA]</scope>
    <source>
        <strain evidence="2 3">11S</strain>
    </source>
</reference>
<name>A0A431V814_9GAMM</name>
<dbReference type="EMBL" id="RXNS01000002">
    <property type="protein sequence ID" value="RTR06535.1"/>
    <property type="molecule type" value="Genomic_DNA"/>
</dbReference>
<feature type="transmembrane region" description="Helical" evidence="1">
    <location>
        <begin position="20"/>
        <end position="39"/>
    </location>
</feature>
<evidence type="ECO:0000313" key="2">
    <source>
        <dbReference type="EMBL" id="RTR06535.1"/>
    </source>
</evidence>
<dbReference type="AlphaFoldDB" id="A0A431V814"/>
<dbReference type="Proteomes" id="UP000267400">
    <property type="component" value="Unassembled WGS sequence"/>
</dbReference>